<organism evidence="1 2">
    <name type="scientific">Zalaria obscura</name>
    <dbReference type="NCBI Taxonomy" id="2024903"/>
    <lineage>
        <taxon>Eukaryota</taxon>
        <taxon>Fungi</taxon>
        <taxon>Dikarya</taxon>
        <taxon>Ascomycota</taxon>
        <taxon>Pezizomycotina</taxon>
        <taxon>Dothideomycetes</taxon>
        <taxon>Dothideomycetidae</taxon>
        <taxon>Dothideales</taxon>
        <taxon>Zalariaceae</taxon>
        <taxon>Zalaria</taxon>
    </lineage>
</organism>
<dbReference type="Proteomes" id="UP001320706">
    <property type="component" value="Unassembled WGS sequence"/>
</dbReference>
<evidence type="ECO:0000313" key="2">
    <source>
        <dbReference type="Proteomes" id="UP001320706"/>
    </source>
</evidence>
<evidence type="ECO:0000313" key="1">
    <source>
        <dbReference type="EMBL" id="KAK8214762.1"/>
    </source>
</evidence>
<accession>A0ACC3SHJ2</accession>
<dbReference type="EMBL" id="JAMKPW020000010">
    <property type="protein sequence ID" value="KAK8214762.1"/>
    <property type="molecule type" value="Genomic_DNA"/>
</dbReference>
<reference evidence="1" key="1">
    <citation type="submission" date="2024-02" db="EMBL/GenBank/DDBJ databases">
        <title>Metagenome Assembled Genome of Zalaria obscura JY119.</title>
        <authorList>
            <person name="Vighnesh L."/>
            <person name="Jagadeeshwari U."/>
            <person name="Venkata Ramana C."/>
            <person name="Sasikala C."/>
        </authorList>
    </citation>
    <scope>NUCLEOTIDE SEQUENCE</scope>
    <source>
        <strain evidence="1">JY119</strain>
    </source>
</reference>
<proteinExistence type="predicted"/>
<gene>
    <name evidence="1" type="ORF">M8818_002344</name>
</gene>
<sequence length="396" mass="44108">MPSRKRAKEARREVRKALQAKARAAEAVEDDVPDPELVALQQKLLDMFRDACFSKVQSDFEETLQEVKGHLFDRNFAAAFGKDEYLQAYAARWSPSRALAYMQVFSDISSFIEEVERGDGPKNSNAQSASADSAGLEKLSLEEQANSSDEVASNDGNASSQTLRVACLGGGAGAEVVSFAGWMKTLVESENPPFSSFDVSCLDIARWDTVVADLDKIITQPKELSKYASAAAREANVPFLPPATMKIGFQQRDVLGMKQAAMDEALKDIDLVTLMFTLNELYTDSMPKTQRFLLQLTASLRPGSLLLVVDSPGSYSAVSINGAEKKYPMHFLLDYTLLQAPAKLEPPVKQWEKLMSDDSRWFRLPEGYHYPIELEDMRYQIHLYRRCGPEEQSSDA</sequence>
<protein>
    <submittedName>
        <fullName evidence="1">Uncharacterized protein</fullName>
    </submittedName>
</protein>
<comment type="caution">
    <text evidence="1">The sequence shown here is derived from an EMBL/GenBank/DDBJ whole genome shotgun (WGS) entry which is preliminary data.</text>
</comment>
<keyword evidence="2" id="KW-1185">Reference proteome</keyword>
<name>A0ACC3SHJ2_9PEZI</name>